<evidence type="ECO:0000313" key="1">
    <source>
        <dbReference type="EMBL" id="MCP2730337.1"/>
    </source>
</evidence>
<proteinExistence type="predicted"/>
<protein>
    <submittedName>
        <fullName evidence="1">Uncharacterized protein</fullName>
    </submittedName>
</protein>
<gene>
    <name evidence="1" type="ORF">NJ959_18045</name>
</gene>
<reference evidence="1" key="1">
    <citation type="submission" date="2022-06" db="EMBL/GenBank/DDBJ databases">
        <title>New cyanobacteria of genus Symplocastrum in benthos of Lake Baikal.</title>
        <authorList>
            <person name="Sorokovikova E."/>
            <person name="Tikhonova I."/>
            <person name="Krasnopeev A."/>
            <person name="Evseev P."/>
            <person name="Gladkikh A."/>
            <person name="Belykh O."/>
        </authorList>
    </citation>
    <scope>NUCLEOTIDE SEQUENCE</scope>
    <source>
        <strain evidence="1">BBK-W-15</strain>
    </source>
</reference>
<accession>A0AAE3KTA8</accession>
<keyword evidence="2" id="KW-1185">Reference proteome</keyword>
<dbReference type="Proteomes" id="UP001204953">
    <property type="component" value="Unassembled WGS sequence"/>
</dbReference>
<dbReference type="AlphaFoldDB" id="A0AAE3KTA8"/>
<organism evidence="1 2">
    <name type="scientific">Limnofasciculus baicalensis BBK-W-15</name>
    <dbReference type="NCBI Taxonomy" id="2699891"/>
    <lineage>
        <taxon>Bacteria</taxon>
        <taxon>Bacillati</taxon>
        <taxon>Cyanobacteriota</taxon>
        <taxon>Cyanophyceae</taxon>
        <taxon>Coleofasciculales</taxon>
        <taxon>Coleofasciculaceae</taxon>
        <taxon>Limnofasciculus</taxon>
        <taxon>Limnofasciculus baicalensis</taxon>
    </lineage>
</organism>
<dbReference type="EMBL" id="JAMZMM010000190">
    <property type="protein sequence ID" value="MCP2730337.1"/>
    <property type="molecule type" value="Genomic_DNA"/>
</dbReference>
<dbReference type="RefSeq" id="WP_254013100.1">
    <property type="nucleotide sequence ID" value="NZ_JAMZMM010000190.1"/>
</dbReference>
<sequence>MIFLATQGIGTGKGQFIELHRTNRDRNSLKSAISRHLSSLISVTVTKLAIAQRQR</sequence>
<name>A0AAE3KTA8_9CYAN</name>
<evidence type="ECO:0000313" key="2">
    <source>
        <dbReference type="Proteomes" id="UP001204953"/>
    </source>
</evidence>
<comment type="caution">
    <text evidence="1">The sequence shown here is derived from an EMBL/GenBank/DDBJ whole genome shotgun (WGS) entry which is preliminary data.</text>
</comment>